<dbReference type="Proteomes" id="UP000236340">
    <property type="component" value="Unassembled WGS sequence"/>
</dbReference>
<comment type="similarity">
    <text evidence="5">Belongs to the ABC-2 integral membrane protein family.</text>
</comment>
<dbReference type="PANTHER" id="PTHR43332:SF2">
    <property type="entry name" value="INNER MEMBRANE TRANSPORT PERMEASE YADH"/>
    <property type="match status" value="1"/>
</dbReference>
<dbReference type="PROSITE" id="PS51012">
    <property type="entry name" value="ABC_TM2"/>
    <property type="match status" value="1"/>
</dbReference>
<evidence type="ECO:0000313" key="8">
    <source>
        <dbReference type="Proteomes" id="UP000236340"/>
    </source>
</evidence>
<keyword evidence="3 5" id="KW-1133">Transmembrane helix</keyword>
<keyword evidence="5" id="KW-0813">Transport</keyword>
<keyword evidence="4 5" id="KW-0472">Membrane</keyword>
<evidence type="ECO:0000256" key="2">
    <source>
        <dbReference type="ARBA" id="ARBA00022692"/>
    </source>
</evidence>
<sequence>MLNGVRGIYLREILILRKKLVKTVLSAAVSPGLFLIAFGYGIGNNARVDGLSYLAFLLPGLLTMSSMNQSYGIATEINIARFYFKVFEEYLLAPIRRWEIVVGEMGYGITRGLIPMLVIAFYSLLCGVQLHFGPLFLLALLLHLGIFALLGLVVALLVRNHSDQATMNAFLITPIMFLSGTFFPVAQMPLPVRLLAALSPLTYSTRLIRSTLLPGVTVETGLFPVLLIMLVGLFLLAGRVVARVQA</sequence>
<dbReference type="PIRSF" id="PIRSF006648">
    <property type="entry name" value="DrrB"/>
    <property type="match status" value="1"/>
</dbReference>
<feature type="transmembrane region" description="Helical" evidence="5">
    <location>
        <begin position="20"/>
        <end position="42"/>
    </location>
</feature>
<gene>
    <name evidence="7" type="ORF">C2E25_00420</name>
</gene>
<feature type="transmembrane region" description="Helical" evidence="5">
    <location>
        <begin position="113"/>
        <end position="130"/>
    </location>
</feature>
<name>A0A2K2HEP0_9BACT</name>
<dbReference type="PANTHER" id="PTHR43332">
    <property type="entry name" value="INNER MEMBRANE TRANSPORT PERMEASE YADH-RELATED"/>
    <property type="match status" value="1"/>
</dbReference>
<evidence type="ECO:0000256" key="3">
    <source>
        <dbReference type="ARBA" id="ARBA00022989"/>
    </source>
</evidence>
<proteinExistence type="inferred from homology"/>
<dbReference type="GO" id="GO:0140359">
    <property type="term" value="F:ABC-type transporter activity"/>
    <property type="evidence" value="ECO:0007669"/>
    <property type="project" value="InterPro"/>
</dbReference>
<organism evidence="7 8">
    <name type="scientific">Geothermobacter hydrogeniphilus</name>
    <dbReference type="NCBI Taxonomy" id="1969733"/>
    <lineage>
        <taxon>Bacteria</taxon>
        <taxon>Pseudomonadati</taxon>
        <taxon>Thermodesulfobacteriota</taxon>
        <taxon>Desulfuromonadia</taxon>
        <taxon>Desulfuromonadales</taxon>
        <taxon>Geothermobacteraceae</taxon>
        <taxon>Geothermobacter</taxon>
    </lineage>
</organism>
<dbReference type="InterPro" id="IPR013525">
    <property type="entry name" value="ABC2_TM"/>
</dbReference>
<protein>
    <recommendedName>
        <fullName evidence="5">Transport permease protein</fullName>
    </recommendedName>
</protein>
<dbReference type="InterPro" id="IPR052522">
    <property type="entry name" value="ABC-2_transport_permease"/>
</dbReference>
<dbReference type="InterPro" id="IPR000412">
    <property type="entry name" value="ABC_2_transport"/>
</dbReference>
<feature type="transmembrane region" description="Helical" evidence="5">
    <location>
        <begin position="222"/>
        <end position="242"/>
    </location>
</feature>
<dbReference type="EMBL" id="PPFX01000001">
    <property type="protein sequence ID" value="PNU21729.1"/>
    <property type="molecule type" value="Genomic_DNA"/>
</dbReference>
<accession>A0A2K2HEP0</accession>
<dbReference type="AlphaFoldDB" id="A0A2K2HEP0"/>
<dbReference type="InterPro" id="IPR047817">
    <property type="entry name" value="ABC2_TM_bact-type"/>
</dbReference>
<dbReference type="OrthoDB" id="9788252at2"/>
<dbReference type="PRINTS" id="PR00164">
    <property type="entry name" value="ABC2TRNSPORT"/>
</dbReference>
<keyword evidence="5" id="KW-1003">Cell membrane</keyword>
<feature type="transmembrane region" description="Helical" evidence="5">
    <location>
        <begin position="170"/>
        <end position="190"/>
    </location>
</feature>
<evidence type="ECO:0000259" key="6">
    <source>
        <dbReference type="PROSITE" id="PS51012"/>
    </source>
</evidence>
<feature type="transmembrane region" description="Helical" evidence="5">
    <location>
        <begin position="136"/>
        <end position="158"/>
    </location>
</feature>
<evidence type="ECO:0000256" key="4">
    <source>
        <dbReference type="ARBA" id="ARBA00023136"/>
    </source>
</evidence>
<evidence type="ECO:0000256" key="1">
    <source>
        <dbReference type="ARBA" id="ARBA00004141"/>
    </source>
</evidence>
<comment type="subcellular location">
    <subcellularLocation>
        <location evidence="5">Cell membrane</location>
        <topology evidence="5">Multi-pass membrane protein</topology>
    </subcellularLocation>
    <subcellularLocation>
        <location evidence="1">Membrane</location>
        <topology evidence="1">Multi-pass membrane protein</topology>
    </subcellularLocation>
</comment>
<keyword evidence="2 5" id="KW-0812">Transmembrane</keyword>
<dbReference type="GO" id="GO:0043190">
    <property type="term" value="C:ATP-binding cassette (ABC) transporter complex"/>
    <property type="evidence" value="ECO:0007669"/>
    <property type="project" value="InterPro"/>
</dbReference>
<feature type="domain" description="ABC transmembrane type-2" evidence="6">
    <location>
        <begin position="18"/>
        <end position="244"/>
    </location>
</feature>
<reference evidence="7 8" key="1">
    <citation type="journal article" date="2018" name="Genome Announc.">
        <title>Genome Sequence of Geothermobacter sp. HR-1 Iron Reducer from the Loihi Seamount.</title>
        <authorList>
            <person name="Smith H."/>
            <person name="Abuyen K."/>
            <person name="Tremblay J."/>
            <person name="Savalia P."/>
            <person name="Perez-Rodriguez I."/>
            <person name="Emerson D."/>
            <person name="Tully B."/>
            <person name="Amend J."/>
        </authorList>
    </citation>
    <scope>NUCLEOTIDE SEQUENCE [LARGE SCALE GENOMIC DNA]</scope>
    <source>
        <strain evidence="7 8">HR-1</strain>
    </source>
</reference>
<dbReference type="RefSeq" id="WP_103113843.1">
    <property type="nucleotide sequence ID" value="NZ_PPFX01000001.1"/>
</dbReference>
<comment type="caution">
    <text evidence="7">The sequence shown here is derived from an EMBL/GenBank/DDBJ whole genome shotgun (WGS) entry which is preliminary data.</text>
</comment>
<evidence type="ECO:0000313" key="7">
    <source>
        <dbReference type="EMBL" id="PNU21729.1"/>
    </source>
</evidence>
<feature type="transmembrane region" description="Helical" evidence="5">
    <location>
        <begin position="54"/>
        <end position="74"/>
    </location>
</feature>
<evidence type="ECO:0000256" key="5">
    <source>
        <dbReference type="RuleBase" id="RU361157"/>
    </source>
</evidence>
<dbReference type="Pfam" id="PF01061">
    <property type="entry name" value="ABC2_membrane"/>
    <property type="match status" value="1"/>
</dbReference>